<protein>
    <submittedName>
        <fullName evidence="1">Uncharacterized protein</fullName>
    </submittedName>
</protein>
<sequence>MCPPTSYSSSFIVSPRDCVAFSSCQMSPRLLNDRTILKRLYQGSTPPHRPHSWQSALDIQGSATKLATSVNICFRCWCRSSYSLCSKRWNHTTRRAHSSFRGNLHLTRI</sequence>
<dbReference type="EMBL" id="KN825462">
    <property type="protein sequence ID" value="KIK90854.1"/>
    <property type="molecule type" value="Genomic_DNA"/>
</dbReference>
<accession>A0A0D0DX73</accession>
<dbReference type="Proteomes" id="UP000054538">
    <property type="component" value="Unassembled WGS sequence"/>
</dbReference>
<keyword evidence="2" id="KW-1185">Reference proteome</keyword>
<dbReference type="HOGENOM" id="CLU_2184821_0_0_1"/>
<dbReference type="InParanoid" id="A0A0D0DX73"/>
<reference evidence="1 2" key="1">
    <citation type="submission" date="2014-04" db="EMBL/GenBank/DDBJ databases">
        <authorList>
            <consortium name="DOE Joint Genome Institute"/>
            <person name="Kuo A."/>
            <person name="Kohler A."/>
            <person name="Jargeat P."/>
            <person name="Nagy L.G."/>
            <person name="Floudas D."/>
            <person name="Copeland A."/>
            <person name="Barry K.W."/>
            <person name="Cichocki N."/>
            <person name="Veneault-Fourrey C."/>
            <person name="LaButti K."/>
            <person name="Lindquist E.A."/>
            <person name="Lipzen A."/>
            <person name="Lundell T."/>
            <person name="Morin E."/>
            <person name="Murat C."/>
            <person name="Sun H."/>
            <person name="Tunlid A."/>
            <person name="Henrissat B."/>
            <person name="Grigoriev I.V."/>
            <person name="Hibbett D.S."/>
            <person name="Martin F."/>
            <person name="Nordberg H.P."/>
            <person name="Cantor M.N."/>
            <person name="Hua S.X."/>
        </authorList>
    </citation>
    <scope>NUCLEOTIDE SEQUENCE [LARGE SCALE GENOMIC DNA]</scope>
    <source>
        <strain evidence="1 2">Ve08.2h10</strain>
    </source>
</reference>
<evidence type="ECO:0000313" key="2">
    <source>
        <dbReference type="Proteomes" id="UP000054538"/>
    </source>
</evidence>
<reference evidence="2" key="2">
    <citation type="submission" date="2015-01" db="EMBL/GenBank/DDBJ databases">
        <title>Evolutionary Origins and Diversification of the Mycorrhizal Mutualists.</title>
        <authorList>
            <consortium name="DOE Joint Genome Institute"/>
            <consortium name="Mycorrhizal Genomics Consortium"/>
            <person name="Kohler A."/>
            <person name="Kuo A."/>
            <person name="Nagy L.G."/>
            <person name="Floudas D."/>
            <person name="Copeland A."/>
            <person name="Barry K.W."/>
            <person name="Cichocki N."/>
            <person name="Veneault-Fourrey C."/>
            <person name="LaButti K."/>
            <person name="Lindquist E.A."/>
            <person name="Lipzen A."/>
            <person name="Lundell T."/>
            <person name="Morin E."/>
            <person name="Murat C."/>
            <person name="Riley R."/>
            <person name="Ohm R."/>
            <person name="Sun H."/>
            <person name="Tunlid A."/>
            <person name="Henrissat B."/>
            <person name="Grigoriev I.V."/>
            <person name="Hibbett D.S."/>
            <person name="Martin F."/>
        </authorList>
    </citation>
    <scope>NUCLEOTIDE SEQUENCE [LARGE SCALE GENOMIC DNA]</scope>
    <source>
        <strain evidence="2">Ve08.2h10</strain>
    </source>
</reference>
<dbReference type="AlphaFoldDB" id="A0A0D0DX73"/>
<organism evidence="1 2">
    <name type="scientific">Paxillus rubicundulus Ve08.2h10</name>
    <dbReference type="NCBI Taxonomy" id="930991"/>
    <lineage>
        <taxon>Eukaryota</taxon>
        <taxon>Fungi</taxon>
        <taxon>Dikarya</taxon>
        <taxon>Basidiomycota</taxon>
        <taxon>Agaricomycotina</taxon>
        <taxon>Agaricomycetes</taxon>
        <taxon>Agaricomycetidae</taxon>
        <taxon>Boletales</taxon>
        <taxon>Paxilineae</taxon>
        <taxon>Paxillaceae</taxon>
        <taxon>Paxillus</taxon>
    </lineage>
</organism>
<gene>
    <name evidence="1" type="ORF">PAXRUDRAFT_661871</name>
</gene>
<name>A0A0D0DX73_9AGAM</name>
<evidence type="ECO:0000313" key="1">
    <source>
        <dbReference type="EMBL" id="KIK90854.1"/>
    </source>
</evidence>
<dbReference type="OrthoDB" id="2678315at2759"/>
<proteinExistence type="predicted"/>